<evidence type="ECO:0000256" key="2">
    <source>
        <dbReference type="ARBA" id="ARBA00005581"/>
    </source>
</evidence>
<comment type="subcellular location">
    <subcellularLocation>
        <location evidence="1">Secreted</location>
    </subcellularLocation>
</comment>
<evidence type="ECO:0000313" key="6">
    <source>
        <dbReference type="EMBL" id="CAI0394853.1"/>
    </source>
</evidence>
<protein>
    <submittedName>
        <fullName evidence="6">Uncharacterized protein</fullName>
    </submittedName>
</protein>
<comment type="caution">
    <text evidence="6">The sequence shown here is derived from an EMBL/GenBank/DDBJ whole genome shotgun (WGS) entry which is preliminary data.</text>
</comment>
<dbReference type="AlphaFoldDB" id="A0AAV0IDJ4"/>
<evidence type="ECO:0000256" key="4">
    <source>
        <dbReference type="ARBA" id="ARBA00022525"/>
    </source>
</evidence>
<evidence type="ECO:0000256" key="3">
    <source>
        <dbReference type="ARBA" id="ARBA00022471"/>
    </source>
</evidence>
<accession>A0AAV0IDJ4</accession>
<name>A0AAV0IDJ4_9ROSI</name>
<reference evidence="6" key="1">
    <citation type="submission" date="2022-08" db="EMBL/GenBank/DDBJ databases">
        <authorList>
            <person name="Gutierrez-Valencia J."/>
        </authorList>
    </citation>
    <scope>NUCLEOTIDE SEQUENCE</scope>
</reference>
<proteinExistence type="inferred from homology"/>
<evidence type="ECO:0000313" key="7">
    <source>
        <dbReference type="Proteomes" id="UP001154282"/>
    </source>
</evidence>
<keyword evidence="5" id="KW-0732">Signal</keyword>
<gene>
    <name evidence="6" type="ORF">LITE_LOCUS8487</name>
</gene>
<dbReference type="EMBL" id="CAMGYJ010000003">
    <property type="protein sequence ID" value="CAI0394853.1"/>
    <property type="molecule type" value="Genomic_DNA"/>
</dbReference>
<dbReference type="InterPro" id="IPR010264">
    <property type="entry name" value="Self-incomp_S1"/>
</dbReference>
<keyword evidence="3" id="KW-0713">Self-incompatibility</keyword>
<evidence type="ECO:0000256" key="5">
    <source>
        <dbReference type="ARBA" id="ARBA00022729"/>
    </source>
</evidence>
<dbReference type="Pfam" id="PF05938">
    <property type="entry name" value="Self-incomp_S1"/>
    <property type="match status" value="1"/>
</dbReference>
<organism evidence="6 7">
    <name type="scientific">Linum tenue</name>
    <dbReference type="NCBI Taxonomy" id="586396"/>
    <lineage>
        <taxon>Eukaryota</taxon>
        <taxon>Viridiplantae</taxon>
        <taxon>Streptophyta</taxon>
        <taxon>Embryophyta</taxon>
        <taxon>Tracheophyta</taxon>
        <taxon>Spermatophyta</taxon>
        <taxon>Magnoliopsida</taxon>
        <taxon>eudicotyledons</taxon>
        <taxon>Gunneridae</taxon>
        <taxon>Pentapetalae</taxon>
        <taxon>rosids</taxon>
        <taxon>fabids</taxon>
        <taxon>Malpighiales</taxon>
        <taxon>Linaceae</taxon>
        <taxon>Linum</taxon>
    </lineage>
</organism>
<dbReference type="Proteomes" id="UP001154282">
    <property type="component" value="Unassembled WGS sequence"/>
</dbReference>
<dbReference type="GO" id="GO:0005576">
    <property type="term" value="C:extracellular region"/>
    <property type="evidence" value="ECO:0007669"/>
    <property type="project" value="UniProtKB-SubCell"/>
</dbReference>
<evidence type="ECO:0000256" key="1">
    <source>
        <dbReference type="ARBA" id="ARBA00004613"/>
    </source>
</evidence>
<keyword evidence="7" id="KW-1185">Reference proteome</keyword>
<keyword evidence="4" id="KW-0964">Secreted</keyword>
<dbReference type="GO" id="GO:0060320">
    <property type="term" value="P:rejection of self pollen"/>
    <property type="evidence" value="ECO:0007669"/>
    <property type="project" value="UniProtKB-KW"/>
</dbReference>
<comment type="similarity">
    <text evidence="2">Belongs to the plant self-incompatibility (S1) protein family.</text>
</comment>
<sequence>MPNEVWGGTLFWCNLAVEDKRLSFVAYDQSTFNRYSYWVVHDNGLYGQVASTERFIRVWRRIWLP</sequence>